<dbReference type="PANTHER" id="PTHR43004:SF19">
    <property type="entry name" value="BINDING MONOOXYGENASE, PUTATIVE (JCVI)-RELATED"/>
    <property type="match status" value="1"/>
</dbReference>
<dbReference type="PRINTS" id="PR00420">
    <property type="entry name" value="RNGMNOXGNASE"/>
</dbReference>
<dbReference type="Gene3D" id="3.40.30.120">
    <property type="match status" value="1"/>
</dbReference>
<gene>
    <name evidence="6" type="ORF">F4561_001434</name>
</gene>
<dbReference type="Pfam" id="PF01494">
    <property type="entry name" value="FAD_binding_3"/>
    <property type="match status" value="1"/>
</dbReference>
<comment type="cofactor">
    <cofactor evidence="1">
        <name>FAD</name>
        <dbReference type="ChEBI" id="CHEBI:57692"/>
    </cofactor>
</comment>
<dbReference type="InterPro" id="IPR050641">
    <property type="entry name" value="RIFMO-like"/>
</dbReference>
<dbReference type="InterPro" id="IPR002938">
    <property type="entry name" value="FAD-bd"/>
</dbReference>
<dbReference type="RefSeq" id="WP_184575937.1">
    <property type="nucleotide sequence ID" value="NZ_JACHJT010000001.1"/>
</dbReference>
<dbReference type="PANTHER" id="PTHR43004">
    <property type="entry name" value="TRK SYSTEM POTASSIUM UPTAKE PROTEIN"/>
    <property type="match status" value="1"/>
</dbReference>
<protein>
    <submittedName>
        <fullName evidence="6">2-polyprenyl-6-methoxyphenol hydroxylase-like FAD-dependent oxidoreductase</fullName>
    </submittedName>
</protein>
<evidence type="ECO:0000256" key="2">
    <source>
        <dbReference type="ARBA" id="ARBA00022630"/>
    </source>
</evidence>
<comment type="caution">
    <text evidence="6">The sequence shown here is derived from an EMBL/GenBank/DDBJ whole genome shotgun (WGS) entry which is preliminary data.</text>
</comment>
<dbReference type="GO" id="GO:0071949">
    <property type="term" value="F:FAD binding"/>
    <property type="evidence" value="ECO:0007669"/>
    <property type="project" value="InterPro"/>
</dbReference>
<proteinExistence type="predicted"/>
<dbReference type="Gene3D" id="3.50.50.60">
    <property type="entry name" value="FAD/NAD(P)-binding domain"/>
    <property type="match status" value="1"/>
</dbReference>
<organism evidence="6 7">
    <name type="scientific">Lipingzhangella halophila</name>
    <dbReference type="NCBI Taxonomy" id="1783352"/>
    <lineage>
        <taxon>Bacteria</taxon>
        <taxon>Bacillati</taxon>
        <taxon>Actinomycetota</taxon>
        <taxon>Actinomycetes</taxon>
        <taxon>Streptosporangiales</taxon>
        <taxon>Nocardiopsidaceae</taxon>
        <taxon>Lipingzhangella</taxon>
    </lineage>
</organism>
<evidence type="ECO:0000259" key="5">
    <source>
        <dbReference type="Pfam" id="PF01494"/>
    </source>
</evidence>
<dbReference type="GO" id="GO:0016709">
    <property type="term" value="F:oxidoreductase activity, acting on paired donors, with incorporation or reduction of molecular oxygen, NAD(P)H as one donor, and incorporation of one atom of oxygen"/>
    <property type="evidence" value="ECO:0007669"/>
    <property type="project" value="UniProtKB-ARBA"/>
</dbReference>
<dbReference type="SUPFAM" id="SSF51905">
    <property type="entry name" value="FAD/NAD(P)-binding domain"/>
    <property type="match status" value="1"/>
</dbReference>
<dbReference type="EMBL" id="JACHJT010000001">
    <property type="protein sequence ID" value="MBB4930614.1"/>
    <property type="molecule type" value="Genomic_DNA"/>
</dbReference>
<feature type="domain" description="FAD-binding" evidence="5">
    <location>
        <begin position="8"/>
        <end position="354"/>
    </location>
</feature>
<reference evidence="6 7" key="1">
    <citation type="submission" date="2020-08" db="EMBL/GenBank/DDBJ databases">
        <title>Sequencing the genomes of 1000 actinobacteria strains.</title>
        <authorList>
            <person name="Klenk H.-P."/>
        </authorList>
    </citation>
    <scope>NUCLEOTIDE SEQUENCE [LARGE SCALE GENOMIC DNA]</scope>
    <source>
        <strain evidence="6 7">DSM 102030</strain>
    </source>
</reference>
<dbReference type="Gene3D" id="3.30.9.10">
    <property type="entry name" value="D-Amino Acid Oxidase, subunit A, domain 2"/>
    <property type="match status" value="1"/>
</dbReference>
<evidence type="ECO:0000256" key="4">
    <source>
        <dbReference type="SAM" id="MobiDB-lite"/>
    </source>
</evidence>
<dbReference type="InterPro" id="IPR036188">
    <property type="entry name" value="FAD/NAD-bd_sf"/>
</dbReference>
<keyword evidence="3" id="KW-0274">FAD</keyword>
<evidence type="ECO:0000313" key="6">
    <source>
        <dbReference type="EMBL" id="MBB4930614.1"/>
    </source>
</evidence>
<dbReference type="AlphaFoldDB" id="A0A7W7W2C7"/>
<dbReference type="Proteomes" id="UP000523007">
    <property type="component" value="Unassembled WGS sequence"/>
</dbReference>
<evidence type="ECO:0000256" key="1">
    <source>
        <dbReference type="ARBA" id="ARBA00001974"/>
    </source>
</evidence>
<accession>A0A7W7W2C7</accession>
<evidence type="ECO:0000313" key="7">
    <source>
        <dbReference type="Proteomes" id="UP000523007"/>
    </source>
</evidence>
<evidence type="ECO:0000256" key="3">
    <source>
        <dbReference type="ARBA" id="ARBA00022827"/>
    </source>
</evidence>
<name>A0A7W7W2C7_9ACTN</name>
<sequence length="631" mass="68713">MKNRPNPAVAIVGAGAAGATLALLLARHNIATVLLERREQPLLHPAAHVLNGRSFEIWAQASPQLVDDLSAIVPPVDTVNVIRWSTRLSDPPLGEIDLLSDPDQLARVRSHSPYLVSHVGQHQLMPLLWRALEREPLVDFRTASGVVSIADPHGTPTLQLTTGEQITTRHLVAADGAHSTVRNGLGIPMHGPVLAKMGSVFFHAPGLHPPHDRPLLTWIYQPRFSGVLLAHAENHYVLMTAYLHRGQQIARDSDRYWRRLLPQVLGRDVDWTIRSTGTWTMTSQTAGTFRAGNVLLAGDAAHCFPHTGGYGLNSGVQDAHNLAWKLAALVSGRARACLLDTYETERRPVVGRFAAQSVANHFRLDDVTRPIGVTNRSVQAVTAVFDRPPLRWMPNRLLGRVGELLTRAGTARAASAIGNGRRATRTRARMAEAIPGQLEHFVSTGLEFGYRYGGPLIADDPPATPADLPARTGDVIDYRPTTRPGARVPHAVLDVGDRQRNVHDLLSPAGLTVFTPDADAWQALLASTPGNAVVTAVVPLRAHTAETQPRLIDLFDVGTSGAVAVRPDGHVLWRSARPASDAVGDLMDTVRRTWLRFLHYTPQTDRLSGKPAAHNTVSTTARRTHHEDRGP</sequence>
<keyword evidence="2" id="KW-0285">Flavoprotein</keyword>
<feature type="region of interest" description="Disordered" evidence="4">
    <location>
        <begin position="605"/>
        <end position="631"/>
    </location>
</feature>
<keyword evidence="7" id="KW-1185">Reference proteome</keyword>
<dbReference type="Pfam" id="PF21274">
    <property type="entry name" value="Rng_hyd_C"/>
    <property type="match status" value="1"/>
</dbReference>